<feature type="region of interest" description="Disordered" evidence="1">
    <location>
        <begin position="1"/>
        <end position="25"/>
    </location>
</feature>
<accession>A0ABV3L6E2</accession>
<comment type="caution">
    <text evidence="3">The sequence shown here is derived from an EMBL/GenBank/DDBJ whole genome shotgun (WGS) entry which is preliminary data.</text>
</comment>
<dbReference type="Proteomes" id="UP001553161">
    <property type="component" value="Unassembled WGS sequence"/>
</dbReference>
<feature type="compositionally biased region" description="Basic residues" evidence="1">
    <location>
        <begin position="205"/>
        <end position="214"/>
    </location>
</feature>
<dbReference type="CDD" id="cd04859">
    <property type="entry name" value="Prim_Pol"/>
    <property type="match status" value="1"/>
</dbReference>
<evidence type="ECO:0000313" key="3">
    <source>
        <dbReference type="EMBL" id="MEV8466650.1"/>
    </source>
</evidence>
<evidence type="ECO:0000313" key="4">
    <source>
        <dbReference type="Proteomes" id="UP001553161"/>
    </source>
</evidence>
<feature type="domain" description="DNA primase/polymerase bifunctional N-terminal" evidence="2">
    <location>
        <begin position="34"/>
        <end position="185"/>
    </location>
</feature>
<dbReference type="Pfam" id="PF09250">
    <property type="entry name" value="Prim-Pol"/>
    <property type="match status" value="1"/>
</dbReference>
<dbReference type="RefSeq" id="WP_366192443.1">
    <property type="nucleotide sequence ID" value="NZ_JBFBVU010000007.1"/>
</dbReference>
<evidence type="ECO:0000256" key="1">
    <source>
        <dbReference type="SAM" id="MobiDB-lite"/>
    </source>
</evidence>
<feature type="region of interest" description="Disordered" evidence="1">
    <location>
        <begin position="205"/>
        <end position="227"/>
    </location>
</feature>
<gene>
    <name evidence="3" type="ORF">AB0T83_07650</name>
</gene>
<dbReference type="SUPFAM" id="SSF56747">
    <property type="entry name" value="Prim-pol domain"/>
    <property type="match status" value="1"/>
</dbReference>
<dbReference type="InterPro" id="IPR027417">
    <property type="entry name" value="P-loop_NTPase"/>
</dbReference>
<dbReference type="EMBL" id="JBFBVU010000007">
    <property type="protein sequence ID" value="MEV8466650.1"/>
    <property type="molecule type" value="Genomic_DNA"/>
</dbReference>
<proteinExistence type="predicted"/>
<keyword evidence="4" id="KW-1185">Reference proteome</keyword>
<dbReference type="SMART" id="SM00943">
    <property type="entry name" value="Prim-Pol"/>
    <property type="match status" value="1"/>
</dbReference>
<evidence type="ECO:0000259" key="2">
    <source>
        <dbReference type="SMART" id="SM00943"/>
    </source>
</evidence>
<feature type="compositionally biased region" description="Basic and acidic residues" evidence="1">
    <location>
        <begin position="8"/>
        <end position="23"/>
    </location>
</feature>
<organism evidence="3 4">
    <name type="scientific">Meridianimarinicoccus marinus</name>
    <dbReference type="NCBI Taxonomy" id="3231483"/>
    <lineage>
        <taxon>Bacteria</taxon>
        <taxon>Pseudomonadati</taxon>
        <taxon>Pseudomonadota</taxon>
        <taxon>Alphaproteobacteria</taxon>
        <taxon>Rhodobacterales</taxon>
        <taxon>Paracoccaceae</taxon>
        <taxon>Meridianimarinicoccus</taxon>
    </lineage>
</organism>
<sequence>MAAPVKPPPDRPKDQRGAERRPEPAGFETFELAAAQLLDNGYAPLPILPGTKRPALSRWSTVAIDAASVQDWSARYPDCGVGLRTGNLVGLDIDLLDPDQAHEVCAEAVRRFGEAPTRVGLWPKRLLLYRTVQPFAKRKLGAIEVLGTGQQFVAFGRHPGTGRPYYWPQGDTPLDIPLQELPEIDAAGIETFLGDMAARLDLRNRPARGGKRASRGTPAATGPVRNEDGLVIDGRDSWLSSITWHALHDALDIGDDPEPDRLAARAWDRFCATTDLGRPRQDGGRGYDLGDARRKIADKLRLHREDRLAPRSGCEARPDYDPPVLDVVGARDRLETYMEGACRQILQWHEGGRTQMPPRIGIRATVGLGKSRIALTHLARLRAKLGAAGHPDRLLILVPSHALAEEMADHGRGTGLKIAVHRGYERADPGSGQPLCRDIDGIRAALAAGLPPQTTICQDSDGRSCQFLNGCLKQENRCDVAAADIIVAAYDVLFSGLPISSAQLAAILIDEGCWSRALRKTADICLAPPRAADPGTALARNVAALRLADGDALRKRLHAACVSCIGRPLTRRALEAAGLSADMCQLAERLEFRGMISPNLCPGQDRRARSEGMKRALENQRAKDLARMWRAVAGLCGSPNRSAGCVEVRAGQGAAGELRIDLTELMAPHPSFQPVPILHLDATLRPEMATCVLPGLATQTVEASAPHMSVKLVAGGFSKAALLGRGARDKARTALLEDCVAYVRWQSHRYAPGRVLVVTHKACESAFRSIPGVETGHFNALAGIDQFGDVAVIIVVGRPLPSSEALVPFCAAYDGSVPKGGYQKQMAGIHMRDGSTRTVRVIRHEDPKAERVRAAICDDELVQVIGRGRGVNRTAANPLDVHLLADVALPLVHDRLAAWDLERPDVVQRMLLAGLAVDSPADAAVLHPELFRNVEQAKKALARTPFKGQTPMNTSYREMSLKYACYQRSGRGRSWQGVWWIEGCVEDPRGGLEAVLGDLAGWKPSQGSAEGT</sequence>
<protein>
    <submittedName>
        <fullName evidence="3">Bifunctional DNA primase/polymerase</fullName>
    </submittedName>
</protein>
<dbReference type="InterPro" id="IPR015330">
    <property type="entry name" value="DNA_primase/pol_bifunc_N"/>
</dbReference>
<reference evidence="3 4" key="1">
    <citation type="submission" date="2024-07" db="EMBL/GenBank/DDBJ databases">
        <authorList>
            <person name="Kang M."/>
        </authorList>
    </citation>
    <scope>NUCLEOTIDE SEQUENCE [LARGE SCALE GENOMIC DNA]</scope>
    <source>
        <strain evidence="3 4">DFM31</strain>
    </source>
</reference>
<dbReference type="SUPFAM" id="SSF52540">
    <property type="entry name" value="P-loop containing nucleoside triphosphate hydrolases"/>
    <property type="match status" value="1"/>
</dbReference>
<name>A0ABV3L6E2_9RHOB</name>